<comment type="caution">
    <text evidence="10">The sequence shown here is derived from an EMBL/GenBank/DDBJ whole genome shotgun (WGS) entry which is preliminary data.</text>
</comment>
<dbReference type="GO" id="GO:0008381">
    <property type="term" value="F:mechanosensitive monoatomic ion channel activity"/>
    <property type="evidence" value="ECO:0007669"/>
    <property type="project" value="InterPro"/>
</dbReference>
<keyword evidence="2" id="KW-0813">Transport</keyword>
<evidence type="ECO:0000256" key="4">
    <source>
        <dbReference type="ARBA" id="ARBA00022692"/>
    </source>
</evidence>
<evidence type="ECO:0000256" key="9">
    <source>
        <dbReference type="SAM" id="Phobius"/>
    </source>
</evidence>
<accession>A0A939HI13</accession>
<dbReference type="AlphaFoldDB" id="A0A939HI13"/>
<protein>
    <submittedName>
        <fullName evidence="10">Large conductance mechanosensitive channel protein MscL</fullName>
    </submittedName>
</protein>
<evidence type="ECO:0000256" key="7">
    <source>
        <dbReference type="ARBA" id="ARBA00023136"/>
    </source>
</evidence>
<evidence type="ECO:0000256" key="8">
    <source>
        <dbReference type="ARBA" id="ARBA00023303"/>
    </source>
</evidence>
<gene>
    <name evidence="10" type="primary">mscL</name>
    <name evidence="10" type="ORF">J1902_06755</name>
</gene>
<dbReference type="InterPro" id="IPR037673">
    <property type="entry name" value="MSC/AndL"/>
</dbReference>
<dbReference type="PANTHER" id="PTHR30266">
    <property type="entry name" value="MECHANOSENSITIVE CHANNEL MSCL"/>
    <property type="match status" value="1"/>
</dbReference>
<dbReference type="PRINTS" id="PR01264">
    <property type="entry name" value="MECHCHANNEL"/>
</dbReference>
<feature type="transmembrane region" description="Helical" evidence="9">
    <location>
        <begin position="69"/>
        <end position="93"/>
    </location>
</feature>
<dbReference type="InterPro" id="IPR036019">
    <property type="entry name" value="MscL_channel"/>
</dbReference>
<dbReference type="Gene3D" id="1.10.1200.120">
    <property type="entry name" value="Large-conductance mechanosensitive channel, MscL, domain 1"/>
    <property type="match status" value="1"/>
</dbReference>
<dbReference type="Pfam" id="PF01741">
    <property type="entry name" value="MscL"/>
    <property type="match status" value="1"/>
</dbReference>
<evidence type="ECO:0000256" key="3">
    <source>
        <dbReference type="ARBA" id="ARBA00022475"/>
    </source>
</evidence>
<keyword evidence="8" id="KW-0407">Ion channel</keyword>
<evidence type="ECO:0000256" key="1">
    <source>
        <dbReference type="ARBA" id="ARBA00004141"/>
    </source>
</evidence>
<comment type="subcellular location">
    <subcellularLocation>
        <location evidence="1">Membrane</location>
        <topology evidence="1">Multi-pass membrane protein</topology>
    </subcellularLocation>
</comment>
<reference evidence="10" key="1">
    <citation type="submission" date="2021-03" db="EMBL/GenBank/DDBJ databases">
        <title>A new species, PO-11, isolated from a karst cave deposit.</title>
        <authorList>
            <person name="Zhaoxiaoyong W."/>
        </authorList>
    </citation>
    <scope>NUCLEOTIDE SEQUENCE</scope>
    <source>
        <strain evidence="10">PO-11</strain>
    </source>
</reference>
<dbReference type="EMBL" id="JAFNLL010000012">
    <property type="protein sequence ID" value="MBO1267683.1"/>
    <property type="molecule type" value="Genomic_DNA"/>
</dbReference>
<keyword evidence="7 9" id="KW-0472">Membrane</keyword>
<proteinExistence type="predicted"/>
<evidence type="ECO:0000256" key="2">
    <source>
        <dbReference type="ARBA" id="ARBA00022448"/>
    </source>
</evidence>
<dbReference type="PANTHER" id="PTHR30266:SF2">
    <property type="entry name" value="LARGE-CONDUCTANCE MECHANOSENSITIVE CHANNEL"/>
    <property type="match status" value="1"/>
</dbReference>
<evidence type="ECO:0000256" key="6">
    <source>
        <dbReference type="ARBA" id="ARBA00023065"/>
    </source>
</evidence>
<dbReference type="NCBIfam" id="TIGR00220">
    <property type="entry name" value="mscL"/>
    <property type="match status" value="1"/>
</dbReference>
<dbReference type="SUPFAM" id="SSF81330">
    <property type="entry name" value="Gated mechanosensitive channel"/>
    <property type="match status" value="1"/>
</dbReference>
<dbReference type="InterPro" id="IPR001185">
    <property type="entry name" value="MS_channel"/>
</dbReference>
<keyword evidence="4 9" id="KW-0812">Transmembrane</keyword>
<keyword evidence="6" id="KW-0406">Ion transport</keyword>
<evidence type="ECO:0000256" key="5">
    <source>
        <dbReference type="ARBA" id="ARBA00022989"/>
    </source>
</evidence>
<keyword evidence="5 9" id="KW-1133">Transmembrane helix</keyword>
<evidence type="ECO:0000313" key="10">
    <source>
        <dbReference type="EMBL" id="MBO1267683.1"/>
    </source>
</evidence>
<organism evidence="10 11">
    <name type="scientific">Arthrobacter cavernae</name>
    <dbReference type="NCBI Taxonomy" id="2817681"/>
    <lineage>
        <taxon>Bacteria</taxon>
        <taxon>Bacillati</taxon>
        <taxon>Actinomycetota</taxon>
        <taxon>Actinomycetes</taxon>
        <taxon>Micrococcales</taxon>
        <taxon>Micrococcaceae</taxon>
        <taxon>Arthrobacter</taxon>
    </lineage>
</organism>
<keyword evidence="11" id="KW-1185">Reference proteome</keyword>
<dbReference type="GO" id="GO:0016020">
    <property type="term" value="C:membrane"/>
    <property type="evidence" value="ECO:0007669"/>
    <property type="project" value="UniProtKB-SubCell"/>
</dbReference>
<dbReference type="Proteomes" id="UP000664164">
    <property type="component" value="Unassembled WGS sequence"/>
</dbReference>
<evidence type="ECO:0000313" key="11">
    <source>
        <dbReference type="Proteomes" id="UP000664164"/>
    </source>
</evidence>
<name>A0A939HI13_9MICC</name>
<keyword evidence="3" id="KW-1003">Cell membrane</keyword>
<sequence>MSNMWKEFKAFAMGGNMFDLALGFIIGIAFAALVESLANDILLQLVAAIFGTPDFTALSFTLNDAEIRYGSFLTVLIQFLLLALVLFGIVKLLKRFGMGNFRAQGQQECPYCKEFVAIDAIKCKFCTADIEPGQLEEEDVELLKKREGWQNPNDGIA</sequence>
<dbReference type="RefSeq" id="WP_207615481.1">
    <property type="nucleotide sequence ID" value="NZ_JAFNLL010000012.1"/>
</dbReference>